<gene>
    <name evidence="2" type="ORF">GTPT_0488</name>
</gene>
<dbReference type="EMBL" id="JMPR01000008">
    <property type="protein sequence ID" value="KFD22314.1"/>
    <property type="molecule type" value="Genomic_DNA"/>
</dbReference>
<dbReference type="Proteomes" id="UP000028602">
    <property type="component" value="Unassembled WGS sequence"/>
</dbReference>
<protein>
    <submittedName>
        <fullName evidence="2">Uncharacterized protein</fullName>
    </submittedName>
</protein>
<evidence type="ECO:0000313" key="3">
    <source>
        <dbReference type="Proteomes" id="UP000028602"/>
    </source>
</evidence>
<name>A0A085JPB8_9GAMM</name>
<feature type="chain" id="PRO_5001793577" evidence="1">
    <location>
        <begin position="24"/>
        <end position="424"/>
    </location>
</feature>
<dbReference type="RefSeq" id="WP_029991068.1">
    <property type="nucleotide sequence ID" value="NZ_ATMJ01000038.1"/>
</dbReference>
<comment type="caution">
    <text evidence="2">The sequence shown here is derived from an EMBL/GenBank/DDBJ whole genome shotgun (WGS) entry which is preliminary data.</text>
</comment>
<feature type="signal peptide" evidence="1">
    <location>
        <begin position="1"/>
        <end position="23"/>
    </location>
</feature>
<dbReference type="AlphaFoldDB" id="A0A085JPB8"/>
<reference evidence="2 3" key="1">
    <citation type="submission" date="2014-05" db="EMBL/GenBank/DDBJ databases">
        <title>ATOL: Assembling a taxonomically balanced genome-scale reconstruction of the evolutionary history of the Enterobacteriaceae.</title>
        <authorList>
            <person name="Plunkett G.III."/>
            <person name="Neeno-Eckwall E.C."/>
            <person name="Glasner J.D."/>
            <person name="Perna N.T."/>
        </authorList>
    </citation>
    <scope>NUCLEOTIDE SEQUENCE [LARGE SCALE GENOMIC DNA]</scope>
    <source>
        <strain evidence="2 3">ATCC 33301</strain>
    </source>
</reference>
<proteinExistence type="predicted"/>
<sequence length="424" mass="44987">MKKILICLLAGSMLAAGSLSAKAATMNITASFTPSVSNPENNTFTNTTPTGGYCSTWPQYCSGVSVELPGIMGVSSRAIPARQNADKRDGLFFKIPVTPHNVVVTNRENGESHTVSFRASAFGVQFTPAGDNNGWGAEGQGTLGYPEYSGSNGCSSGAGGQFGTSGTATRFIWNFTTAATAGCYRISILERAAGIKFTNYNMGYILTAPDPLKMGAGIYEGSITYSVGPGGDFDFGDNIQVSDTTLTINFTLTVNHELKLSTTADNQQVALQPCASGKVCTAEEGAANWERWMITRATPELTGRSNFSLSSSGTFTVYLQCEQQSGSDCALKSDNTPSQTVPVQSLLTLPRGIVDSSTGSGVSKRRLAAGRDLTKNVFVTKSFGENQAGSIDFLVSRKDVDTMLETRPDTYRGAITVIFDPKIY</sequence>
<organism evidence="2 3">
    <name type="scientific">Tatumella ptyseos ATCC 33301</name>
    <dbReference type="NCBI Taxonomy" id="1005995"/>
    <lineage>
        <taxon>Bacteria</taxon>
        <taxon>Pseudomonadati</taxon>
        <taxon>Pseudomonadota</taxon>
        <taxon>Gammaproteobacteria</taxon>
        <taxon>Enterobacterales</taxon>
        <taxon>Erwiniaceae</taxon>
        <taxon>Tatumella</taxon>
    </lineage>
</organism>
<accession>A0A085JPB8</accession>
<evidence type="ECO:0000313" key="2">
    <source>
        <dbReference type="EMBL" id="KFD22314.1"/>
    </source>
</evidence>
<dbReference type="eggNOG" id="ENOG5032UT6">
    <property type="taxonomic scope" value="Bacteria"/>
</dbReference>
<keyword evidence="1" id="KW-0732">Signal</keyword>
<evidence type="ECO:0000256" key="1">
    <source>
        <dbReference type="SAM" id="SignalP"/>
    </source>
</evidence>
<dbReference type="OrthoDB" id="6764591at2"/>
<keyword evidence="3" id="KW-1185">Reference proteome</keyword>